<reference evidence="2 3" key="1">
    <citation type="submission" date="2019-10" db="EMBL/GenBank/DDBJ databases">
        <title>Three novel species isolated from a subtropical stream in China.</title>
        <authorList>
            <person name="Lu H."/>
        </authorList>
    </citation>
    <scope>NUCLEOTIDE SEQUENCE [LARGE SCALE GENOMIC DNA]</scope>
    <source>
        <strain evidence="2 3">FT13W</strain>
    </source>
</reference>
<dbReference type="EMBL" id="WFLI01000014">
    <property type="protein sequence ID" value="KAB8064274.1"/>
    <property type="molecule type" value="Genomic_DNA"/>
</dbReference>
<evidence type="ECO:0000313" key="3">
    <source>
        <dbReference type="Proteomes" id="UP000468717"/>
    </source>
</evidence>
<dbReference type="InterPro" id="IPR009468">
    <property type="entry name" value="DUF1090"/>
</dbReference>
<dbReference type="AlphaFoldDB" id="A0A6I1I024"/>
<evidence type="ECO:0000256" key="1">
    <source>
        <dbReference type="SAM" id="Coils"/>
    </source>
</evidence>
<feature type="coiled-coil region" evidence="1">
    <location>
        <begin position="109"/>
        <end position="163"/>
    </location>
</feature>
<protein>
    <submittedName>
        <fullName evidence="2">DUF1090 family protein</fullName>
    </submittedName>
</protein>
<sequence length="165" mass="18019">MVADAMPDRRALHGKFDSARWQAYIARAHHLHRNAMNRLSKTALTLLVALAASGGASAADTQLTGCAAKREGIRSELRQAQEQGLSDKVAGLTRALDEVNAHCRDSTLVERHNKKIVKAQAKVNQTERSLRLAQEANKEPKKIAKLEGKLEKAKAELAALQAQQP</sequence>
<dbReference type="Proteomes" id="UP000468717">
    <property type="component" value="Unassembled WGS sequence"/>
</dbReference>
<accession>A0A6I1I024</accession>
<dbReference type="Pfam" id="PF06476">
    <property type="entry name" value="DUF1090"/>
    <property type="match status" value="1"/>
</dbReference>
<comment type="caution">
    <text evidence="2">The sequence shown here is derived from an EMBL/GenBank/DDBJ whole genome shotgun (WGS) entry which is preliminary data.</text>
</comment>
<name>A0A6I1I024_9BURK</name>
<keyword evidence="3" id="KW-1185">Reference proteome</keyword>
<organism evidence="2 3">
    <name type="scientific">Janthinobacterium violaceinigrum</name>
    <dbReference type="NCBI Taxonomy" id="2654252"/>
    <lineage>
        <taxon>Bacteria</taxon>
        <taxon>Pseudomonadati</taxon>
        <taxon>Pseudomonadota</taxon>
        <taxon>Betaproteobacteria</taxon>
        <taxon>Burkholderiales</taxon>
        <taxon>Oxalobacteraceae</taxon>
        <taxon>Janthinobacterium</taxon>
    </lineage>
</organism>
<proteinExistence type="predicted"/>
<gene>
    <name evidence="2" type="ORF">GCN75_13890</name>
</gene>
<evidence type="ECO:0000313" key="2">
    <source>
        <dbReference type="EMBL" id="KAB8064274.1"/>
    </source>
</evidence>
<keyword evidence="1" id="KW-0175">Coiled coil</keyword>